<evidence type="ECO:0000313" key="7">
    <source>
        <dbReference type="Proteomes" id="UP000823937"/>
    </source>
</evidence>
<feature type="domain" description="Periplasmic binding protein" evidence="5">
    <location>
        <begin position="48"/>
        <end position="343"/>
    </location>
</feature>
<dbReference type="Pfam" id="PF13407">
    <property type="entry name" value="Peripla_BP_4"/>
    <property type="match status" value="1"/>
</dbReference>
<gene>
    <name evidence="6" type="ORF">H9895_10880</name>
</gene>
<dbReference type="SUPFAM" id="SSF53822">
    <property type="entry name" value="Periplasmic binding protein-like I"/>
    <property type="match status" value="1"/>
</dbReference>
<dbReference type="Proteomes" id="UP000823937">
    <property type="component" value="Unassembled WGS sequence"/>
</dbReference>
<evidence type="ECO:0000256" key="4">
    <source>
        <dbReference type="SAM" id="SignalP"/>
    </source>
</evidence>
<keyword evidence="3 4" id="KW-0732">Signal</keyword>
<dbReference type="InterPro" id="IPR025997">
    <property type="entry name" value="SBP_2_dom"/>
</dbReference>
<dbReference type="GO" id="GO:0030313">
    <property type="term" value="C:cell envelope"/>
    <property type="evidence" value="ECO:0007669"/>
    <property type="project" value="UniProtKB-SubCell"/>
</dbReference>
<dbReference type="PANTHER" id="PTHR46847">
    <property type="entry name" value="D-ALLOSE-BINDING PERIPLASMIC PROTEIN-RELATED"/>
    <property type="match status" value="1"/>
</dbReference>
<evidence type="ECO:0000256" key="3">
    <source>
        <dbReference type="ARBA" id="ARBA00022729"/>
    </source>
</evidence>
<dbReference type="CDD" id="cd20005">
    <property type="entry name" value="PBP1_ABC_sugar_binding-like"/>
    <property type="match status" value="1"/>
</dbReference>
<dbReference type="AlphaFoldDB" id="A0A9D1TL84"/>
<dbReference type="PANTHER" id="PTHR46847:SF1">
    <property type="entry name" value="D-ALLOSE-BINDING PERIPLASMIC PROTEIN-RELATED"/>
    <property type="match status" value="1"/>
</dbReference>
<proteinExistence type="inferred from homology"/>
<protein>
    <submittedName>
        <fullName evidence="6">ABC transporter substrate-binding protein</fullName>
    </submittedName>
</protein>
<dbReference type="Gene3D" id="3.40.50.2300">
    <property type="match status" value="2"/>
</dbReference>
<evidence type="ECO:0000259" key="5">
    <source>
        <dbReference type="Pfam" id="PF13407"/>
    </source>
</evidence>
<feature type="signal peptide" evidence="4">
    <location>
        <begin position="1"/>
        <end position="24"/>
    </location>
</feature>
<name>A0A9D1TL84_9BACI</name>
<comment type="similarity">
    <text evidence="2">Belongs to the bacterial solute-binding protein 2 family.</text>
</comment>
<reference evidence="6" key="2">
    <citation type="submission" date="2021-04" db="EMBL/GenBank/DDBJ databases">
        <authorList>
            <person name="Gilroy R."/>
        </authorList>
    </citation>
    <scope>NUCLEOTIDE SEQUENCE</scope>
    <source>
        <strain evidence="6">CHK169-2315</strain>
    </source>
</reference>
<sequence length="370" mass="38993">MRKSLKQKLFMFMSLAFIVSILVACGNSNDASGNNNGNGGGNGDVTIEIVAKGFQHDFWRAVKLGAEEAAEDLGAKINFVGPKDEQAIAEQVEMLNNAINKNPSAVALAALDTEASLDAISQATNAEIPIIGFDSGVPDAPEGAIAANAATDNYEAGALAAENMYPGIEDKLTGEDIVRIGVVAQEVNSLSITERTVGFIDKLVELIEDNDAIGDGNVAVAGHDKLKNDVKADDAKVIIETRVPATINDAAGQTEAQTLLEKDDLIAIYGSNEFAAKSIINADDALSGNVIGKDGVIAVGFDSGAMQIDAIKNERFYGSVTQDPVQIGYQTVELAIKAANGEEVEDVDTGAVWYNAENIEDEDVQPLLYE</sequence>
<dbReference type="InterPro" id="IPR028082">
    <property type="entry name" value="Peripla_BP_I"/>
</dbReference>
<organism evidence="6 7">
    <name type="scientific">Candidatus Pseudogracilibacillus intestinigallinarum</name>
    <dbReference type="NCBI Taxonomy" id="2838742"/>
    <lineage>
        <taxon>Bacteria</taxon>
        <taxon>Bacillati</taxon>
        <taxon>Bacillota</taxon>
        <taxon>Bacilli</taxon>
        <taxon>Bacillales</taxon>
        <taxon>Bacillaceae</taxon>
        <taxon>Pseudogracilibacillus</taxon>
    </lineage>
</organism>
<comment type="caution">
    <text evidence="6">The sequence shown here is derived from an EMBL/GenBank/DDBJ whole genome shotgun (WGS) entry which is preliminary data.</text>
</comment>
<evidence type="ECO:0000256" key="1">
    <source>
        <dbReference type="ARBA" id="ARBA00004196"/>
    </source>
</evidence>
<evidence type="ECO:0000313" key="6">
    <source>
        <dbReference type="EMBL" id="HIV75568.1"/>
    </source>
</evidence>
<evidence type="ECO:0000256" key="2">
    <source>
        <dbReference type="ARBA" id="ARBA00007639"/>
    </source>
</evidence>
<accession>A0A9D1TL84</accession>
<feature type="chain" id="PRO_5038493456" evidence="4">
    <location>
        <begin position="25"/>
        <end position="370"/>
    </location>
</feature>
<dbReference type="EMBL" id="DXHX01000157">
    <property type="protein sequence ID" value="HIV75568.1"/>
    <property type="molecule type" value="Genomic_DNA"/>
</dbReference>
<reference evidence="6" key="1">
    <citation type="journal article" date="2021" name="PeerJ">
        <title>Extensive microbial diversity within the chicken gut microbiome revealed by metagenomics and culture.</title>
        <authorList>
            <person name="Gilroy R."/>
            <person name="Ravi A."/>
            <person name="Getino M."/>
            <person name="Pursley I."/>
            <person name="Horton D.L."/>
            <person name="Alikhan N.F."/>
            <person name="Baker D."/>
            <person name="Gharbi K."/>
            <person name="Hall N."/>
            <person name="Watson M."/>
            <person name="Adriaenssens E.M."/>
            <person name="Foster-Nyarko E."/>
            <person name="Jarju S."/>
            <person name="Secka A."/>
            <person name="Antonio M."/>
            <person name="Oren A."/>
            <person name="Chaudhuri R.R."/>
            <person name="La Ragione R."/>
            <person name="Hildebrand F."/>
            <person name="Pallen M.J."/>
        </authorList>
    </citation>
    <scope>NUCLEOTIDE SEQUENCE</scope>
    <source>
        <strain evidence="6">CHK169-2315</strain>
    </source>
</reference>
<dbReference type="GO" id="GO:0030246">
    <property type="term" value="F:carbohydrate binding"/>
    <property type="evidence" value="ECO:0007669"/>
    <property type="project" value="UniProtKB-ARBA"/>
</dbReference>
<comment type="subcellular location">
    <subcellularLocation>
        <location evidence="1">Cell envelope</location>
    </subcellularLocation>
</comment>
<dbReference type="PROSITE" id="PS51257">
    <property type="entry name" value="PROKAR_LIPOPROTEIN"/>
    <property type="match status" value="1"/>
</dbReference>